<proteinExistence type="predicted"/>
<dbReference type="Proteomes" id="UP000276309">
    <property type="component" value="Chromosome"/>
</dbReference>
<name>A0A3G2LAR5_9FLAO</name>
<gene>
    <name evidence="1" type="ORF">D1013_19075</name>
</gene>
<organism evidence="1 2">
    <name type="scientific">Euzebyella marina</name>
    <dbReference type="NCBI Taxonomy" id="1761453"/>
    <lineage>
        <taxon>Bacteria</taxon>
        <taxon>Pseudomonadati</taxon>
        <taxon>Bacteroidota</taxon>
        <taxon>Flavobacteriia</taxon>
        <taxon>Flavobacteriales</taxon>
        <taxon>Flavobacteriaceae</taxon>
        <taxon>Euzebyella</taxon>
    </lineage>
</organism>
<evidence type="ECO:0000313" key="1">
    <source>
        <dbReference type="EMBL" id="AYN69338.1"/>
    </source>
</evidence>
<evidence type="ECO:0008006" key="3">
    <source>
        <dbReference type="Google" id="ProtNLM"/>
    </source>
</evidence>
<keyword evidence="2" id="KW-1185">Reference proteome</keyword>
<dbReference type="EMBL" id="CP032050">
    <property type="protein sequence ID" value="AYN69338.1"/>
    <property type="molecule type" value="Genomic_DNA"/>
</dbReference>
<accession>A0A3G2LAR5</accession>
<dbReference type="AlphaFoldDB" id="A0A3G2LAR5"/>
<evidence type="ECO:0000313" key="2">
    <source>
        <dbReference type="Proteomes" id="UP000276309"/>
    </source>
</evidence>
<reference evidence="1 2" key="1">
    <citation type="submission" date="2018-08" db="EMBL/GenBank/DDBJ databases">
        <title>The reduced genetic potential of extracellular carbohydrate catabolism in Euzebyella marina RN62, a Flavobacteriia bacterium isolated from the hadal water.</title>
        <authorList>
            <person name="Xue C."/>
        </authorList>
    </citation>
    <scope>NUCLEOTIDE SEQUENCE [LARGE SCALE GENOMIC DNA]</scope>
    <source>
        <strain evidence="1 2">RN62</strain>
    </source>
</reference>
<sequence length="205" mass="23656">MRIFLSSICFLLIFGCASYPKKNNFKVVTKETPPQNVLNPYFSNPDKDYVYKANIDALGNKIGGLFIIKKLGEKTHRILFTTEMGNTLFDFSFQQNGFTVNRILKELDKKILINILKRDLKALVLEKPAVEQVFSKTNNRLIETNILSKKHYFYFDSEDLKDIVRTRNGKVIVKHHFANIENDFAGQINITHENIQLKITLTALP</sequence>
<dbReference type="OrthoDB" id="1043955at2"/>
<protein>
    <recommendedName>
        <fullName evidence="3">DUF4292 domain-containing protein</fullName>
    </recommendedName>
</protein>
<dbReference type="KEGG" id="emar:D1013_19075"/>